<evidence type="ECO:0000256" key="1">
    <source>
        <dbReference type="SAM" id="MobiDB-lite"/>
    </source>
</evidence>
<reference evidence="2 3" key="1">
    <citation type="journal article" date="2020" name="Int. J. Syst. Evol. Microbiol.">
        <title>Reclassification of Streptomyces castelarensis and Streptomyces sporoclivatus as later heterotypic synonyms of Streptomyces antimycoticus.</title>
        <authorList>
            <person name="Komaki H."/>
            <person name="Tamura T."/>
        </authorList>
    </citation>
    <scope>NUCLEOTIDE SEQUENCE [LARGE SCALE GENOMIC DNA]</scope>
    <source>
        <strain evidence="2 3">NBRC 13459</strain>
    </source>
</reference>
<proteinExistence type="predicted"/>
<protein>
    <submittedName>
        <fullName evidence="2">Uncharacterized protein</fullName>
    </submittedName>
</protein>
<feature type="compositionally biased region" description="Polar residues" evidence="1">
    <location>
        <begin position="12"/>
        <end position="21"/>
    </location>
</feature>
<feature type="region of interest" description="Disordered" evidence="1">
    <location>
        <begin position="1"/>
        <end position="67"/>
    </location>
</feature>
<evidence type="ECO:0000313" key="2">
    <source>
        <dbReference type="EMBL" id="GDY58692.1"/>
    </source>
</evidence>
<comment type="caution">
    <text evidence="2">The sequence shown here is derived from an EMBL/GenBank/DDBJ whole genome shotgun (WGS) entry which is preliminary data.</text>
</comment>
<dbReference type="AlphaFoldDB" id="A0A4D4LBS0"/>
<keyword evidence="3" id="KW-1185">Reference proteome</keyword>
<organism evidence="2 3">
    <name type="scientific">Streptomyces violaceusniger</name>
    <dbReference type="NCBI Taxonomy" id="68280"/>
    <lineage>
        <taxon>Bacteria</taxon>
        <taxon>Bacillati</taxon>
        <taxon>Actinomycetota</taxon>
        <taxon>Actinomycetes</taxon>
        <taxon>Kitasatosporales</taxon>
        <taxon>Streptomycetaceae</taxon>
        <taxon>Streptomyces</taxon>
        <taxon>Streptomyces violaceusniger group</taxon>
    </lineage>
</organism>
<sequence length="67" mass="7053">MASRSGCDRYGSSRTTGSQPKWATATRRLNTAAPAETLSARPNGSAYRGARSGAARTSRETVSGFSR</sequence>
<feature type="compositionally biased region" description="Low complexity" evidence="1">
    <location>
        <begin position="44"/>
        <end position="56"/>
    </location>
</feature>
<evidence type="ECO:0000313" key="3">
    <source>
        <dbReference type="Proteomes" id="UP000301309"/>
    </source>
</evidence>
<dbReference type="EMBL" id="BJHW01000002">
    <property type="protein sequence ID" value="GDY58692.1"/>
    <property type="molecule type" value="Genomic_DNA"/>
</dbReference>
<gene>
    <name evidence="2" type="ORF">SVIO_093150</name>
</gene>
<name>A0A4D4LBS0_STRVO</name>
<dbReference type="Proteomes" id="UP000301309">
    <property type="component" value="Unassembled WGS sequence"/>
</dbReference>
<accession>A0A4D4LBS0</accession>